<protein>
    <submittedName>
        <fullName evidence="2">Uncharacterized protein</fullName>
    </submittedName>
</protein>
<organism evidence="2 3">
    <name type="scientific">Pocillopora damicornis</name>
    <name type="common">Cauliflower coral</name>
    <name type="synonym">Millepora damicornis</name>
    <dbReference type="NCBI Taxonomy" id="46731"/>
    <lineage>
        <taxon>Eukaryota</taxon>
        <taxon>Metazoa</taxon>
        <taxon>Cnidaria</taxon>
        <taxon>Anthozoa</taxon>
        <taxon>Hexacorallia</taxon>
        <taxon>Scleractinia</taxon>
        <taxon>Astrocoeniina</taxon>
        <taxon>Pocilloporidae</taxon>
        <taxon>Pocillopora</taxon>
    </lineage>
</organism>
<feature type="compositionally biased region" description="Basic and acidic residues" evidence="1">
    <location>
        <begin position="48"/>
        <end position="58"/>
    </location>
</feature>
<feature type="region of interest" description="Disordered" evidence="1">
    <location>
        <begin position="48"/>
        <end position="96"/>
    </location>
</feature>
<dbReference type="EMBL" id="RCHS01003243">
    <property type="protein sequence ID" value="RMX43146.1"/>
    <property type="molecule type" value="Genomic_DNA"/>
</dbReference>
<sequence>MIVDNLSLSQIDNYLLEQEPVCNSQLIELPSAELATVQAINLDDVRYKGSGTQDDRKTIPVNSGPGDLFSGKDEIMRRTSSHDTRLKSKRSPAGGD</sequence>
<reference evidence="2 3" key="1">
    <citation type="journal article" date="2018" name="Sci. Rep.">
        <title>Comparative analysis of the Pocillopora damicornis genome highlights role of immune system in coral evolution.</title>
        <authorList>
            <person name="Cunning R."/>
            <person name="Bay R.A."/>
            <person name="Gillette P."/>
            <person name="Baker A.C."/>
            <person name="Traylor-Knowles N."/>
        </authorList>
    </citation>
    <scope>NUCLEOTIDE SEQUENCE [LARGE SCALE GENOMIC DNA]</scope>
    <source>
        <strain evidence="2">RSMAS</strain>
        <tissue evidence="2">Whole animal</tissue>
    </source>
</reference>
<gene>
    <name evidence="2" type="ORF">pdam_00006872</name>
</gene>
<dbReference type="AlphaFoldDB" id="A0A3M6TP67"/>
<dbReference type="Proteomes" id="UP000275408">
    <property type="component" value="Unassembled WGS sequence"/>
</dbReference>
<feature type="non-terminal residue" evidence="2">
    <location>
        <position position="96"/>
    </location>
</feature>
<evidence type="ECO:0000256" key="1">
    <source>
        <dbReference type="SAM" id="MobiDB-lite"/>
    </source>
</evidence>
<keyword evidence="3" id="KW-1185">Reference proteome</keyword>
<feature type="compositionally biased region" description="Basic and acidic residues" evidence="1">
    <location>
        <begin position="70"/>
        <end position="86"/>
    </location>
</feature>
<name>A0A3M6TP67_POCDA</name>
<evidence type="ECO:0000313" key="2">
    <source>
        <dbReference type="EMBL" id="RMX43146.1"/>
    </source>
</evidence>
<evidence type="ECO:0000313" key="3">
    <source>
        <dbReference type="Proteomes" id="UP000275408"/>
    </source>
</evidence>
<accession>A0A3M6TP67</accession>
<comment type="caution">
    <text evidence="2">The sequence shown here is derived from an EMBL/GenBank/DDBJ whole genome shotgun (WGS) entry which is preliminary data.</text>
</comment>
<proteinExistence type="predicted"/>